<name>A0A139WQE8_9CYAN</name>
<dbReference type="EMBL" id="ANNX02000077">
    <property type="protein sequence ID" value="KYC34652.1"/>
    <property type="molecule type" value="Genomic_DNA"/>
</dbReference>
<reference evidence="1 2" key="1">
    <citation type="journal article" date="2013" name="Genome Biol. Evol.">
        <title>Genomes of Stigonematalean cyanobacteria (subsection V) and the evolution of oxygenic photosynthesis from prokaryotes to plastids.</title>
        <authorList>
            <person name="Dagan T."/>
            <person name="Roettger M."/>
            <person name="Stucken K."/>
            <person name="Landan G."/>
            <person name="Koch R."/>
            <person name="Major P."/>
            <person name="Gould S.B."/>
            <person name="Goremykin V.V."/>
            <person name="Rippka R."/>
            <person name="Tandeau de Marsac N."/>
            <person name="Gugger M."/>
            <person name="Lockhart P.J."/>
            <person name="Allen J.F."/>
            <person name="Brune I."/>
            <person name="Maus I."/>
            <person name="Puhler A."/>
            <person name="Martin W.F."/>
        </authorList>
    </citation>
    <scope>NUCLEOTIDE SEQUENCE [LARGE SCALE GENOMIC DNA]</scope>
    <source>
        <strain evidence="1 2">PCC 7110</strain>
    </source>
</reference>
<evidence type="ECO:0000313" key="2">
    <source>
        <dbReference type="Proteomes" id="UP000076925"/>
    </source>
</evidence>
<evidence type="ECO:0000313" key="1">
    <source>
        <dbReference type="EMBL" id="KYC34652.1"/>
    </source>
</evidence>
<comment type="caution">
    <text evidence="1">The sequence shown here is derived from an EMBL/GenBank/DDBJ whole genome shotgun (WGS) entry which is preliminary data.</text>
</comment>
<dbReference type="AlphaFoldDB" id="A0A139WQE8"/>
<keyword evidence="2" id="KW-1185">Reference proteome</keyword>
<organism evidence="1 2">
    <name type="scientific">Scytonema hofmannii PCC 7110</name>
    <dbReference type="NCBI Taxonomy" id="128403"/>
    <lineage>
        <taxon>Bacteria</taxon>
        <taxon>Bacillati</taxon>
        <taxon>Cyanobacteriota</taxon>
        <taxon>Cyanophyceae</taxon>
        <taxon>Nostocales</taxon>
        <taxon>Scytonemataceae</taxon>
        <taxon>Scytonema</taxon>
    </lineage>
</organism>
<sequence length="71" mass="8154">MYISRLEILQYKLFGVVKPNLQAWNSFSSITESPHQNWVGLSLYIIAKIDVLVYQINHVIKVAVSNFKDTA</sequence>
<dbReference type="Proteomes" id="UP000076925">
    <property type="component" value="Unassembled WGS sequence"/>
</dbReference>
<gene>
    <name evidence="1" type="ORF">WA1_50515</name>
</gene>
<accession>A0A139WQE8</accession>
<proteinExistence type="predicted"/>
<protein>
    <submittedName>
        <fullName evidence="1">Uncharacterized protein</fullName>
    </submittedName>
</protein>